<sequence>MYFEKAGAENTEQTLQIARDEALARGIKTILIATTYGDTGLKAAQMLKGSPVKLVAITHNTGFSEPGQQQLKQELKREIELLGGIIFTGTMVLRNIGTAVKGKAGYSQEQLIADTLRMFCQGLKVCVEIAAIAADAGLVSTEDVIVVAGTGRGADTAVILTPKSSNQLFDIRIREILCKPKNF</sequence>
<dbReference type="AlphaFoldDB" id="A0A933GKG4"/>
<name>A0A933GKG4_UNCTE</name>
<dbReference type="SUPFAM" id="SSF52935">
    <property type="entry name" value="PK C-terminal domain-like"/>
    <property type="match status" value="1"/>
</dbReference>
<gene>
    <name evidence="2" type="ORF">HY730_03910</name>
</gene>
<dbReference type="Gene3D" id="3.40.1380.20">
    <property type="entry name" value="Pyruvate kinase, C-terminal domain"/>
    <property type="match status" value="1"/>
</dbReference>
<comment type="caution">
    <text evidence="2">The sequence shown here is derived from an EMBL/GenBank/DDBJ whole genome shotgun (WGS) entry which is preliminary data.</text>
</comment>
<protein>
    <recommendedName>
        <fullName evidence="1">Pyruvate kinase C-terminal domain-containing protein</fullName>
    </recommendedName>
</protein>
<evidence type="ECO:0000313" key="2">
    <source>
        <dbReference type="EMBL" id="MBI4595507.1"/>
    </source>
</evidence>
<accession>A0A933GKG4</accession>
<evidence type="ECO:0000313" key="3">
    <source>
        <dbReference type="Proteomes" id="UP000772181"/>
    </source>
</evidence>
<proteinExistence type="predicted"/>
<dbReference type="PIRSF" id="PIRSF016138">
    <property type="entry name" value="UCP016138"/>
    <property type="match status" value="1"/>
</dbReference>
<dbReference type="EMBL" id="JACQWF010000176">
    <property type="protein sequence ID" value="MBI4595507.1"/>
    <property type="molecule type" value="Genomic_DNA"/>
</dbReference>
<organism evidence="2 3">
    <name type="scientific">Tectimicrobiota bacterium</name>
    <dbReference type="NCBI Taxonomy" id="2528274"/>
    <lineage>
        <taxon>Bacteria</taxon>
        <taxon>Pseudomonadati</taxon>
        <taxon>Nitrospinota/Tectimicrobiota group</taxon>
        <taxon>Candidatus Tectimicrobiota</taxon>
    </lineage>
</organism>
<dbReference type="InterPro" id="IPR036918">
    <property type="entry name" value="Pyrv_Knase_C_sf"/>
</dbReference>
<dbReference type="Proteomes" id="UP000772181">
    <property type="component" value="Unassembled WGS sequence"/>
</dbReference>
<dbReference type="Pfam" id="PF02887">
    <property type="entry name" value="PK_C"/>
    <property type="match status" value="1"/>
</dbReference>
<reference evidence="2" key="1">
    <citation type="submission" date="2020-07" db="EMBL/GenBank/DDBJ databases">
        <title>Huge and variable diversity of episymbiotic CPR bacteria and DPANN archaea in groundwater ecosystems.</title>
        <authorList>
            <person name="He C.Y."/>
            <person name="Keren R."/>
            <person name="Whittaker M."/>
            <person name="Farag I.F."/>
            <person name="Doudna J."/>
            <person name="Cate J.H.D."/>
            <person name="Banfield J.F."/>
        </authorList>
    </citation>
    <scope>NUCLEOTIDE SEQUENCE</scope>
    <source>
        <strain evidence="2">NC_groundwater_1482_Ag_S-0.65um_47_24</strain>
    </source>
</reference>
<evidence type="ECO:0000259" key="1">
    <source>
        <dbReference type="Pfam" id="PF02887"/>
    </source>
</evidence>
<dbReference type="InterPro" id="IPR015074">
    <property type="entry name" value="DUF1867"/>
</dbReference>
<feature type="domain" description="Pyruvate kinase C-terminal" evidence="1">
    <location>
        <begin position="13"/>
        <end position="159"/>
    </location>
</feature>
<dbReference type="InterPro" id="IPR015795">
    <property type="entry name" value="Pyrv_Knase_C"/>
</dbReference>